<evidence type="ECO:0000259" key="4">
    <source>
        <dbReference type="Pfam" id="PF00135"/>
    </source>
</evidence>
<comment type="similarity">
    <text evidence="1 3">Belongs to the type-B carboxylesterase/lipase family.</text>
</comment>
<dbReference type="InterPro" id="IPR050309">
    <property type="entry name" value="Type-B_Carboxylest/Lipase"/>
</dbReference>
<evidence type="ECO:0000313" key="6">
    <source>
        <dbReference type="Proteomes" id="UP001595767"/>
    </source>
</evidence>
<protein>
    <recommendedName>
        <fullName evidence="3">Carboxylic ester hydrolase</fullName>
        <ecNumber evidence="3">3.1.1.-</ecNumber>
    </recommendedName>
</protein>
<dbReference type="InterPro" id="IPR002018">
    <property type="entry name" value="CarbesteraseB"/>
</dbReference>
<keyword evidence="2 3" id="KW-0378">Hydrolase</keyword>
<organism evidence="5 6">
    <name type="scientific">Nocardia rhizosphaerae</name>
    <dbReference type="NCBI Taxonomy" id="1691571"/>
    <lineage>
        <taxon>Bacteria</taxon>
        <taxon>Bacillati</taxon>
        <taxon>Actinomycetota</taxon>
        <taxon>Actinomycetes</taxon>
        <taxon>Mycobacteriales</taxon>
        <taxon>Nocardiaceae</taxon>
        <taxon>Nocardia</taxon>
    </lineage>
</organism>
<dbReference type="Pfam" id="PF00135">
    <property type="entry name" value="COesterase"/>
    <property type="match status" value="1"/>
</dbReference>
<evidence type="ECO:0000256" key="2">
    <source>
        <dbReference type="ARBA" id="ARBA00022801"/>
    </source>
</evidence>
<name>A0ABV8L789_9NOCA</name>
<dbReference type="EMBL" id="JBHSBA010000007">
    <property type="protein sequence ID" value="MFC4126686.1"/>
    <property type="molecule type" value="Genomic_DNA"/>
</dbReference>
<proteinExistence type="inferred from homology"/>
<gene>
    <name evidence="5" type="ORF">ACFOW8_17235</name>
</gene>
<dbReference type="Proteomes" id="UP001595767">
    <property type="component" value="Unassembled WGS sequence"/>
</dbReference>
<comment type="caution">
    <text evidence="5">The sequence shown here is derived from an EMBL/GenBank/DDBJ whole genome shotgun (WGS) entry which is preliminary data.</text>
</comment>
<reference evidence="6" key="1">
    <citation type="journal article" date="2019" name="Int. J. Syst. Evol. Microbiol.">
        <title>The Global Catalogue of Microorganisms (GCM) 10K type strain sequencing project: providing services to taxonomists for standard genome sequencing and annotation.</title>
        <authorList>
            <consortium name="The Broad Institute Genomics Platform"/>
            <consortium name="The Broad Institute Genome Sequencing Center for Infectious Disease"/>
            <person name="Wu L."/>
            <person name="Ma J."/>
        </authorList>
    </citation>
    <scope>NUCLEOTIDE SEQUENCE [LARGE SCALE GENOMIC DNA]</scope>
    <source>
        <strain evidence="6">CGMCC 4.7204</strain>
    </source>
</reference>
<dbReference type="PANTHER" id="PTHR11559">
    <property type="entry name" value="CARBOXYLESTERASE"/>
    <property type="match status" value="1"/>
</dbReference>
<keyword evidence="6" id="KW-1185">Reference proteome</keyword>
<feature type="domain" description="Carboxylesterase type B" evidence="4">
    <location>
        <begin position="2"/>
        <end position="463"/>
    </location>
</feature>
<dbReference type="SUPFAM" id="SSF53474">
    <property type="entry name" value="alpha/beta-Hydrolases"/>
    <property type="match status" value="1"/>
</dbReference>
<dbReference type="InterPro" id="IPR029058">
    <property type="entry name" value="AB_hydrolase_fold"/>
</dbReference>
<evidence type="ECO:0000256" key="3">
    <source>
        <dbReference type="RuleBase" id="RU361235"/>
    </source>
</evidence>
<evidence type="ECO:0000313" key="5">
    <source>
        <dbReference type="EMBL" id="MFC4126686.1"/>
    </source>
</evidence>
<accession>A0ABV8L789</accession>
<dbReference type="RefSeq" id="WP_378551631.1">
    <property type="nucleotide sequence ID" value="NZ_JBHSBA010000007.1"/>
</dbReference>
<dbReference type="InterPro" id="IPR019826">
    <property type="entry name" value="Carboxylesterase_B_AS"/>
</dbReference>
<sequence>MEPIVTISSGAIRGRTEAGVTRFLGVPYAAAPVGPRRFELPEPAPAWTGVRDTAAMGATCAQSPYPAPIHALIGSDGIPGDDYLNVNVWTPDPAASGLPVLVWIHGGAFVRGSNARKIYDGSAFARDGVVLVSINYRLGISGFAALDGAPLNRGLHDQVFALRWVRENIAVFGGDPERVTVFGESAGGMSVATLIAAPQARGLFGRAIMQSGNGSAVAELADARRVAAALASELGLAPTTAAFGELGPQQLRTAQNAVALALMTDPDPQRWGASVITQGLGIMSLFPVIDDDLVPGLPTGELAAHPERAVPLIAGTTADEFRFFTVPTGIAAAVTAETLPLVLARYGIDPTVAATYAAQRPDATPAEIFNAILTDWCFRSGTLDFAAANAAAAPTYMYEFAWPTAVSGLGSCHVLEVPFVFDALAEAQSITGANPPQALADEIHAAWVSFARDGDPGWPTFEPDSRRVRVFDSPASSTVENLRAAELDALRQTIA</sequence>
<dbReference type="PROSITE" id="PS00122">
    <property type="entry name" value="CARBOXYLESTERASE_B_1"/>
    <property type="match status" value="1"/>
</dbReference>
<dbReference type="Gene3D" id="3.40.50.1820">
    <property type="entry name" value="alpha/beta hydrolase"/>
    <property type="match status" value="1"/>
</dbReference>
<evidence type="ECO:0000256" key="1">
    <source>
        <dbReference type="ARBA" id="ARBA00005964"/>
    </source>
</evidence>
<dbReference type="EC" id="3.1.1.-" evidence="3"/>